<dbReference type="SUPFAM" id="SSF56672">
    <property type="entry name" value="DNA/RNA polymerases"/>
    <property type="match status" value="1"/>
</dbReference>
<dbReference type="EMBL" id="PQNK01000005">
    <property type="protein sequence ID" value="RRO87023.1"/>
    <property type="molecule type" value="Genomic_DNA"/>
</dbReference>
<dbReference type="SUPFAM" id="SSF100879">
    <property type="entry name" value="Lesion bypass DNA polymerase (Y-family), little finger domain"/>
    <property type="match status" value="1"/>
</dbReference>
<keyword evidence="4" id="KW-0234">DNA repair</keyword>
<dbReference type="NCBIfam" id="NF002882">
    <property type="entry name" value="PRK03348.1"/>
    <property type="match status" value="1"/>
</dbReference>
<comment type="subunit">
    <text evidence="4">Monomer.</text>
</comment>
<comment type="catalytic activity">
    <reaction evidence="3 4">
        <text>DNA(n) + a 2'-deoxyribonucleoside 5'-triphosphate = DNA(n+1) + diphosphate</text>
        <dbReference type="Rhea" id="RHEA:22508"/>
        <dbReference type="Rhea" id="RHEA-COMP:17339"/>
        <dbReference type="Rhea" id="RHEA-COMP:17340"/>
        <dbReference type="ChEBI" id="CHEBI:33019"/>
        <dbReference type="ChEBI" id="CHEBI:61560"/>
        <dbReference type="ChEBI" id="CHEBI:173112"/>
        <dbReference type="EC" id="2.7.7.7"/>
    </reaction>
</comment>
<accession>A0A426PZQ2</accession>
<comment type="similarity">
    <text evidence="1 4">Belongs to the DNA polymerase type-Y family.</text>
</comment>
<comment type="function">
    <text evidence="2 4">Poorly processive, error-prone DNA polymerase involved in untargeted mutagenesis. Copies undamaged DNA at stalled replication forks, which arise in vivo from mismatched or misaligned primer ends. These misaligned primers can be extended by PolIV. Exhibits no 3'-5' exonuclease (proofreading) activity. May be involved in translesional synthesis, in conjunction with the beta clamp from PolIII.</text>
</comment>
<keyword evidence="4" id="KW-0808">Transferase</keyword>
<evidence type="ECO:0000256" key="3">
    <source>
        <dbReference type="ARBA" id="ARBA00049244"/>
    </source>
</evidence>
<keyword evidence="4" id="KW-0239">DNA-directed DNA polymerase</keyword>
<keyword evidence="4" id="KW-0479">Metal-binding</keyword>
<evidence type="ECO:0000313" key="6">
    <source>
        <dbReference type="EMBL" id="RRO87023.1"/>
    </source>
</evidence>
<dbReference type="PANTHER" id="PTHR11076">
    <property type="entry name" value="DNA REPAIR POLYMERASE UMUC / TRANSFERASE FAMILY MEMBER"/>
    <property type="match status" value="1"/>
</dbReference>
<sequence length="453" mass="48084">MQRWVAHVDMDAFFASVEQLTRPTLRGRPVLVGGTVDRGVVAGASYESRVYGAHSAMPMHQAIRLCRGRAVAVRPRGVVYSTASRRIFGVVTRFAGLIERLSVDEGFAEPVDLAGASPDEARRWAEALRAAVAAETGLPCSVGMAAGKLDAKMASDLAKPAGVAVVPRSRREEVFAPRPVGDLWGIGPVARARLAEVGVHTIGDFTAMDERDVRSLLGTGGAQTHLLARGVDDRPVAERARAKQVSAERTLPVDATTSAEVAAVLAETAAAAHRRLRRDGRAARTVTVKTRTTDFRSHTRSSTLPAPTDDLEVITAVARSVAPRPETSGAVRLVGVSLSGLSDTRQDVLFPELLVEDARVGASVTGSAPVRGPVAGAGRWRMTQDVRHVDHGHGWVQGTGHGVVTVRFETRATGPGPVRTLPVDDPGLAEADPLASLAWEDWLAENPEPEDDA</sequence>
<dbReference type="GO" id="GO:0042276">
    <property type="term" value="P:error-prone translesion synthesis"/>
    <property type="evidence" value="ECO:0007669"/>
    <property type="project" value="TreeGrafter"/>
</dbReference>
<dbReference type="RefSeq" id="WP_125173297.1">
    <property type="nucleotide sequence ID" value="NZ_JAPJOD010000029.1"/>
</dbReference>
<dbReference type="GO" id="GO:0003887">
    <property type="term" value="F:DNA-directed DNA polymerase activity"/>
    <property type="evidence" value="ECO:0007669"/>
    <property type="project" value="UniProtKB-UniRule"/>
</dbReference>
<dbReference type="InterPro" id="IPR050116">
    <property type="entry name" value="DNA_polymerase-Y"/>
</dbReference>
<comment type="subcellular location">
    <subcellularLocation>
        <location evidence="4">Cytoplasm</location>
    </subcellularLocation>
</comment>
<dbReference type="InterPro" id="IPR036775">
    <property type="entry name" value="DNA_pol_Y-fam_lit_finger_sf"/>
</dbReference>
<dbReference type="Proteomes" id="UP000276526">
    <property type="component" value="Unassembled WGS sequence"/>
</dbReference>
<dbReference type="InterPro" id="IPR001126">
    <property type="entry name" value="UmuC"/>
</dbReference>
<dbReference type="Gene3D" id="1.10.150.20">
    <property type="entry name" value="5' to 3' exonuclease, C-terminal subdomain"/>
    <property type="match status" value="1"/>
</dbReference>
<keyword evidence="4" id="KW-0238">DNA-binding</keyword>
<proteinExistence type="inferred from homology"/>
<dbReference type="EC" id="2.7.7.7" evidence="4"/>
<feature type="domain" description="UmuC" evidence="5">
    <location>
        <begin position="5"/>
        <end position="187"/>
    </location>
</feature>
<dbReference type="InterPro" id="IPR043502">
    <property type="entry name" value="DNA/RNA_pol_sf"/>
</dbReference>
<dbReference type="Gene3D" id="3.30.1490.100">
    <property type="entry name" value="DNA polymerase, Y-family, little finger domain"/>
    <property type="match status" value="1"/>
</dbReference>
<dbReference type="Pfam" id="PF11799">
    <property type="entry name" value="IMS_C"/>
    <property type="match status" value="1"/>
</dbReference>
<comment type="cofactor">
    <cofactor evidence="4">
        <name>Mg(2+)</name>
        <dbReference type="ChEBI" id="CHEBI:18420"/>
    </cofactor>
    <text evidence="4">Binds 2 magnesium ions per subunit.</text>
</comment>
<dbReference type="CDD" id="cd03586">
    <property type="entry name" value="PolY_Pol_IV_kappa"/>
    <property type="match status" value="1"/>
</dbReference>
<evidence type="ECO:0000256" key="4">
    <source>
        <dbReference type="HAMAP-Rule" id="MF_01113"/>
    </source>
</evidence>
<dbReference type="GO" id="GO:0006281">
    <property type="term" value="P:DNA repair"/>
    <property type="evidence" value="ECO:0007669"/>
    <property type="project" value="UniProtKB-UniRule"/>
</dbReference>
<dbReference type="NCBIfam" id="NF002677">
    <property type="entry name" value="PRK02406.1"/>
    <property type="match status" value="1"/>
</dbReference>
<dbReference type="GO" id="GO:0003684">
    <property type="term" value="F:damaged DNA binding"/>
    <property type="evidence" value="ECO:0007669"/>
    <property type="project" value="InterPro"/>
</dbReference>
<dbReference type="HAMAP" id="MF_01113">
    <property type="entry name" value="DNApol_IV"/>
    <property type="match status" value="1"/>
</dbReference>
<dbReference type="InterPro" id="IPR043128">
    <property type="entry name" value="Rev_trsase/Diguanyl_cyclase"/>
</dbReference>
<dbReference type="GO" id="GO:0005829">
    <property type="term" value="C:cytosol"/>
    <property type="evidence" value="ECO:0007669"/>
    <property type="project" value="TreeGrafter"/>
</dbReference>
<reference evidence="6 7" key="1">
    <citation type="submission" date="2018-01" db="EMBL/GenBank/DDBJ databases">
        <title>Twenty Corynebacterium bovis Genomes.</title>
        <authorList>
            <person name="Gulvik C.A."/>
        </authorList>
    </citation>
    <scope>NUCLEOTIDE SEQUENCE [LARGE SCALE GENOMIC DNA]</scope>
    <source>
        <strain evidence="6 7">F6900</strain>
    </source>
</reference>
<dbReference type="GO" id="GO:0009432">
    <property type="term" value="P:SOS response"/>
    <property type="evidence" value="ECO:0007669"/>
    <property type="project" value="TreeGrafter"/>
</dbReference>
<dbReference type="GO" id="GO:0006261">
    <property type="term" value="P:DNA-templated DNA replication"/>
    <property type="evidence" value="ECO:0007669"/>
    <property type="project" value="UniProtKB-UniRule"/>
</dbReference>
<dbReference type="Gene3D" id="3.40.1170.60">
    <property type="match status" value="1"/>
</dbReference>
<protein>
    <recommendedName>
        <fullName evidence="4">DNA polymerase IV</fullName>
        <shortName evidence="4">Pol IV</shortName>
        <ecNumber evidence="4">2.7.7.7</ecNumber>
    </recommendedName>
</protein>
<keyword evidence="4" id="KW-0235">DNA replication</keyword>
<dbReference type="InterPro" id="IPR022880">
    <property type="entry name" value="DNApol_IV"/>
</dbReference>
<gene>
    <name evidence="4" type="primary">dinB</name>
    <name evidence="6" type="ORF">CXF48_04100</name>
</gene>
<dbReference type="Pfam" id="PF00817">
    <property type="entry name" value="IMS"/>
    <property type="match status" value="1"/>
</dbReference>
<keyword evidence="4" id="KW-0227">DNA damage</keyword>
<name>A0A426PZQ2_9CORY</name>
<comment type="caution">
    <text evidence="6">The sequence shown here is derived from an EMBL/GenBank/DDBJ whole genome shotgun (WGS) entry which is preliminary data.</text>
</comment>
<evidence type="ECO:0000256" key="1">
    <source>
        <dbReference type="ARBA" id="ARBA00010945"/>
    </source>
</evidence>
<evidence type="ECO:0000259" key="5">
    <source>
        <dbReference type="PROSITE" id="PS50173"/>
    </source>
</evidence>
<dbReference type="PROSITE" id="PS50173">
    <property type="entry name" value="UMUC"/>
    <property type="match status" value="1"/>
</dbReference>
<feature type="binding site" evidence="4">
    <location>
        <position position="9"/>
    </location>
    <ligand>
        <name>Mg(2+)</name>
        <dbReference type="ChEBI" id="CHEBI:18420"/>
    </ligand>
</feature>
<feature type="active site" evidence="4">
    <location>
        <position position="105"/>
    </location>
</feature>
<keyword evidence="4" id="KW-0460">Magnesium</keyword>
<dbReference type="Gene3D" id="3.30.70.270">
    <property type="match status" value="1"/>
</dbReference>
<evidence type="ECO:0000313" key="7">
    <source>
        <dbReference type="Proteomes" id="UP000276526"/>
    </source>
</evidence>
<dbReference type="AlphaFoldDB" id="A0A426PZQ2"/>
<keyword evidence="4" id="KW-0963">Cytoplasm</keyword>
<organism evidence="6 7">
    <name type="scientific">Corynebacterium bovis</name>
    <dbReference type="NCBI Taxonomy" id="36808"/>
    <lineage>
        <taxon>Bacteria</taxon>
        <taxon>Bacillati</taxon>
        <taxon>Actinomycetota</taxon>
        <taxon>Actinomycetes</taxon>
        <taxon>Mycobacteriales</taxon>
        <taxon>Corynebacteriaceae</taxon>
        <taxon>Corynebacterium</taxon>
    </lineage>
</organism>
<dbReference type="InterPro" id="IPR017961">
    <property type="entry name" value="DNA_pol_Y-fam_little_finger"/>
</dbReference>
<evidence type="ECO:0000256" key="2">
    <source>
        <dbReference type="ARBA" id="ARBA00025589"/>
    </source>
</evidence>
<keyword evidence="4" id="KW-0515">Mutator protein</keyword>
<keyword evidence="4" id="KW-0548">Nucleotidyltransferase</keyword>
<feature type="site" description="Substrate discrimination" evidence="4">
    <location>
        <position position="14"/>
    </location>
</feature>
<feature type="binding site" evidence="4">
    <location>
        <position position="104"/>
    </location>
    <ligand>
        <name>Mg(2+)</name>
        <dbReference type="ChEBI" id="CHEBI:18420"/>
    </ligand>
</feature>
<dbReference type="GO" id="GO:0000287">
    <property type="term" value="F:magnesium ion binding"/>
    <property type="evidence" value="ECO:0007669"/>
    <property type="project" value="UniProtKB-UniRule"/>
</dbReference>
<dbReference type="PANTHER" id="PTHR11076:SF33">
    <property type="entry name" value="DNA POLYMERASE KAPPA"/>
    <property type="match status" value="1"/>
</dbReference>